<dbReference type="KEGG" id="dmm:dnm_068850"/>
<dbReference type="EMBL" id="CP061800">
    <property type="protein sequence ID" value="QTA90823.1"/>
    <property type="molecule type" value="Genomic_DNA"/>
</dbReference>
<dbReference type="InterPro" id="IPR001387">
    <property type="entry name" value="Cro/C1-type_HTH"/>
</dbReference>
<evidence type="ECO:0000256" key="1">
    <source>
        <dbReference type="ARBA" id="ARBA00023125"/>
    </source>
</evidence>
<dbReference type="PROSITE" id="PS50943">
    <property type="entry name" value="HTH_CROC1"/>
    <property type="match status" value="1"/>
</dbReference>
<accession>A0A975GS85</accession>
<proteinExistence type="predicted"/>
<evidence type="ECO:0000313" key="4">
    <source>
        <dbReference type="Proteomes" id="UP000663722"/>
    </source>
</evidence>
<feature type="domain" description="HTH cro/C1-type" evidence="2">
    <location>
        <begin position="23"/>
        <end position="70"/>
    </location>
</feature>
<sequence>MLPKHRRPTHPGEILKYEYLDLLGMTESQLAEFIGISLNTVNELVSGEHPVSSDIAFRLARFFNTSTEFWLNLQRNVDLWDTFQAHSHEYEKISPLKTV</sequence>
<evidence type="ECO:0000313" key="3">
    <source>
        <dbReference type="EMBL" id="QTA90823.1"/>
    </source>
</evidence>
<dbReference type="Gene3D" id="1.10.260.40">
    <property type="entry name" value="lambda repressor-like DNA-binding domains"/>
    <property type="match status" value="1"/>
</dbReference>
<name>A0A975GS85_9BACT</name>
<dbReference type="GO" id="GO:0003677">
    <property type="term" value="F:DNA binding"/>
    <property type="evidence" value="ECO:0007669"/>
    <property type="project" value="UniProtKB-KW"/>
</dbReference>
<keyword evidence="4" id="KW-1185">Reference proteome</keyword>
<dbReference type="InterPro" id="IPR013430">
    <property type="entry name" value="Toxin_antidote_HigA"/>
</dbReference>
<evidence type="ECO:0000259" key="2">
    <source>
        <dbReference type="PROSITE" id="PS50943"/>
    </source>
</evidence>
<dbReference type="SMART" id="SM00530">
    <property type="entry name" value="HTH_XRE"/>
    <property type="match status" value="1"/>
</dbReference>
<organism evidence="3 4">
    <name type="scientific">Desulfonema magnum</name>
    <dbReference type="NCBI Taxonomy" id="45655"/>
    <lineage>
        <taxon>Bacteria</taxon>
        <taxon>Pseudomonadati</taxon>
        <taxon>Thermodesulfobacteriota</taxon>
        <taxon>Desulfobacteria</taxon>
        <taxon>Desulfobacterales</taxon>
        <taxon>Desulfococcaceae</taxon>
        <taxon>Desulfonema</taxon>
    </lineage>
</organism>
<protein>
    <submittedName>
        <fullName evidence="3">Toxin-antitoxin system, antitoxin component</fullName>
    </submittedName>
</protein>
<dbReference type="SUPFAM" id="SSF47413">
    <property type="entry name" value="lambda repressor-like DNA-binding domains"/>
    <property type="match status" value="1"/>
</dbReference>
<dbReference type="Pfam" id="PF01381">
    <property type="entry name" value="HTH_3"/>
    <property type="match status" value="1"/>
</dbReference>
<dbReference type="PANTHER" id="PTHR36924:SF1">
    <property type="entry name" value="ANTITOXIN HIGA-1"/>
    <property type="match status" value="1"/>
</dbReference>
<dbReference type="InterPro" id="IPR010982">
    <property type="entry name" value="Lambda_DNA-bd_dom_sf"/>
</dbReference>
<keyword evidence="1" id="KW-0238">DNA-binding</keyword>
<gene>
    <name evidence="3" type="primary">higA5</name>
    <name evidence="3" type="ORF">dnm_068850</name>
</gene>
<dbReference type="PANTHER" id="PTHR36924">
    <property type="entry name" value="ANTITOXIN HIGA-1"/>
    <property type="match status" value="1"/>
</dbReference>
<dbReference type="CDD" id="cd00093">
    <property type="entry name" value="HTH_XRE"/>
    <property type="match status" value="1"/>
</dbReference>
<dbReference type="NCBIfam" id="TIGR02607">
    <property type="entry name" value="antidote_HigA"/>
    <property type="match status" value="1"/>
</dbReference>
<dbReference type="AlphaFoldDB" id="A0A975GS85"/>
<dbReference type="RefSeq" id="WP_207678850.1">
    <property type="nucleotide sequence ID" value="NZ_CP061800.1"/>
</dbReference>
<dbReference type="Proteomes" id="UP000663722">
    <property type="component" value="Chromosome"/>
</dbReference>
<reference evidence="3" key="1">
    <citation type="journal article" date="2021" name="Microb. Physiol.">
        <title>Proteogenomic Insights into the Physiology of Marine, Sulfate-Reducing, Filamentous Desulfonema limicola and Desulfonema magnum.</title>
        <authorList>
            <person name="Schnaars V."/>
            <person name="Wohlbrand L."/>
            <person name="Scheve S."/>
            <person name="Hinrichs C."/>
            <person name="Reinhardt R."/>
            <person name="Rabus R."/>
        </authorList>
    </citation>
    <scope>NUCLEOTIDE SEQUENCE</scope>
    <source>
        <strain evidence="3">4be13</strain>
    </source>
</reference>